<dbReference type="InterPro" id="IPR036322">
    <property type="entry name" value="WD40_repeat_dom_sf"/>
</dbReference>
<dbReference type="InterPro" id="IPR042238">
    <property type="entry name" value="Rad28/ERCC8/Ckn1/ATCSA-1"/>
</dbReference>
<dbReference type="AlphaFoldDB" id="A0A8S1F1U9"/>
<dbReference type="Gene3D" id="2.130.10.10">
    <property type="entry name" value="YVTN repeat-like/Quinoprotein amine dehydrogenase"/>
    <property type="match status" value="1"/>
</dbReference>
<keyword evidence="2" id="KW-1185">Reference proteome</keyword>
<dbReference type="SUPFAM" id="SSF50978">
    <property type="entry name" value="WD40 repeat-like"/>
    <property type="match status" value="1"/>
</dbReference>
<dbReference type="GO" id="GO:0043161">
    <property type="term" value="P:proteasome-mediated ubiquitin-dependent protein catabolic process"/>
    <property type="evidence" value="ECO:0007669"/>
    <property type="project" value="TreeGrafter"/>
</dbReference>
<proteinExistence type="predicted"/>
<gene>
    <name evidence="1" type="ORF">CBOVIS_LOCUS6774</name>
</gene>
<dbReference type="PANTHER" id="PTHR46202:SF1">
    <property type="entry name" value="DNA EXCISION REPAIR PROTEIN ERCC-8"/>
    <property type="match status" value="1"/>
</dbReference>
<organism evidence="1 2">
    <name type="scientific">Caenorhabditis bovis</name>
    <dbReference type="NCBI Taxonomy" id="2654633"/>
    <lineage>
        <taxon>Eukaryota</taxon>
        <taxon>Metazoa</taxon>
        <taxon>Ecdysozoa</taxon>
        <taxon>Nematoda</taxon>
        <taxon>Chromadorea</taxon>
        <taxon>Rhabditida</taxon>
        <taxon>Rhabditina</taxon>
        <taxon>Rhabditomorpha</taxon>
        <taxon>Rhabditoidea</taxon>
        <taxon>Rhabditidae</taxon>
        <taxon>Peloderinae</taxon>
        <taxon>Caenorhabditis</taxon>
    </lineage>
</organism>
<name>A0A8S1F1U9_9PELO</name>
<protein>
    <submittedName>
        <fullName evidence="1">Uncharacterized protein</fullName>
    </submittedName>
</protein>
<accession>A0A8S1F1U9</accession>
<dbReference type="Proteomes" id="UP000494206">
    <property type="component" value="Unassembled WGS sequence"/>
</dbReference>
<evidence type="ECO:0000313" key="1">
    <source>
        <dbReference type="EMBL" id="CAB3404439.1"/>
    </source>
</evidence>
<dbReference type="InterPro" id="IPR015943">
    <property type="entry name" value="WD40/YVTN_repeat-like_dom_sf"/>
</dbReference>
<sequence>MFDGEMVQVHWNKHHTINPKIVVADRSKAARIINLRAGLEICQDIRWNDKIIGQAQWYPSAKHLLYTADLDGNVAFFDIRSARGALAQKKLMNHRITAIRPTSDGNQFLISDEKGNIKVFDAYDWKKLSEYKLPTYSNHMYFPPCVRVFEEEDIFFAINHQKAVEVVKFAKDFQFTPQQKTYSTHVWDIHSFAFRQTFHQLIVSGEHSHIVFYQPKVDTNEEDDDIKITSTKKDTWD</sequence>
<dbReference type="GO" id="GO:0031464">
    <property type="term" value="C:Cul4A-RING E3 ubiquitin ligase complex"/>
    <property type="evidence" value="ECO:0007669"/>
    <property type="project" value="TreeGrafter"/>
</dbReference>
<dbReference type="GO" id="GO:0000209">
    <property type="term" value="P:protein polyubiquitination"/>
    <property type="evidence" value="ECO:0007669"/>
    <property type="project" value="TreeGrafter"/>
</dbReference>
<dbReference type="EMBL" id="CADEPM010000004">
    <property type="protein sequence ID" value="CAB3404439.1"/>
    <property type="molecule type" value="Genomic_DNA"/>
</dbReference>
<dbReference type="GO" id="GO:0000109">
    <property type="term" value="C:nucleotide-excision repair complex"/>
    <property type="evidence" value="ECO:0007669"/>
    <property type="project" value="TreeGrafter"/>
</dbReference>
<dbReference type="GO" id="GO:0006283">
    <property type="term" value="P:transcription-coupled nucleotide-excision repair"/>
    <property type="evidence" value="ECO:0007669"/>
    <property type="project" value="InterPro"/>
</dbReference>
<evidence type="ECO:0000313" key="2">
    <source>
        <dbReference type="Proteomes" id="UP000494206"/>
    </source>
</evidence>
<reference evidence="1 2" key="1">
    <citation type="submission" date="2020-04" db="EMBL/GenBank/DDBJ databases">
        <authorList>
            <person name="Laetsch R D."/>
            <person name="Stevens L."/>
            <person name="Kumar S."/>
            <person name="Blaxter L. M."/>
        </authorList>
    </citation>
    <scope>NUCLEOTIDE SEQUENCE [LARGE SCALE GENOMIC DNA]</scope>
</reference>
<dbReference type="PANTHER" id="PTHR46202">
    <property type="entry name" value="DNA EXCISION REPAIR PROTEIN ERCC-8"/>
    <property type="match status" value="1"/>
</dbReference>
<dbReference type="OrthoDB" id="361494at2759"/>
<comment type="caution">
    <text evidence="1">The sequence shown here is derived from an EMBL/GenBank/DDBJ whole genome shotgun (WGS) entry which is preliminary data.</text>
</comment>